<dbReference type="InterPro" id="IPR011761">
    <property type="entry name" value="ATP-grasp"/>
</dbReference>
<dbReference type="KEGG" id="geo:Geob_2970"/>
<dbReference type="RefSeq" id="WP_012648041.1">
    <property type="nucleotide sequence ID" value="NC_011979.1"/>
</dbReference>
<proteinExistence type="predicted"/>
<evidence type="ECO:0000256" key="1">
    <source>
        <dbReference type="PROSITE-ProRule" id="PRU00409"/>
    </source>
</evidence>
<dbReference type="STRING" id="316067.Geob_2970"/>
<name>B9M2W7_GEODF</name>
<protein>
    <recommendedName>
        <fullName evidence="2">ATP-grasp domain-containing protein</fullName>
    </recommendedName>
</protein>
<dbReference type="EMBL" id="CP001390">
    <property type="protein sequence ID" value="ACM21313.1"/>
    <property type="molecule type" value="Genomic_DNA"/>
</dbReference>
<dbReference type="GO" id="GO:0046872">
    <property type="term" value="F:metal ion binding"/>
    <property type="evidence" value="ECO:0007669"/>
    <property type="project" value="InterPro"/>
</dbReference>
<dbReference type="Pfam" id="PF02655">
    <property type="entry name" value="ATP-grasp_3"/>
    <property type="match status" value="1"/>
</dbReference>
<evidence type="ECO:0000259" key="2">
    <source>
        <dbReference type="PROSITE" id="PS50975"/>
    </source>
</evidence>
<feature type="domain" description="ATP-grasp" evidence="2">
    <location>
        <begin position="117"/>
        <end position="301"/>
    </location>
</feature>
<dbReference type="eggNOG" id="COG3919">
    <property type="taxonomic scope" value="Bacteria"/>
</dbReference>
<dbReference type="AlphaFoldDB" id="B9M2W7"/>
<dbReference type="GO" id="GO:0005524">
    <property type="term" value="F:ATP binding"/>
    <property type="evidence" value="ECO:0007669"/>
    <property type="project" value="UniProtKB-UniRule"/>
</dbReference>
<evidence type="ECO:0000313" key="3">
    <source>
        <dbReference type="EMBL" id="ACM21313.1"/>
    </source>
</evidence>
<organism evidence="3 4">
    <name type="scientific">Geotalea daltonii (strain DSM 22248 / JCM 15807 / FRC-32)</name>
    <name type="common">Geobacter daltonii</name>
    <dbReference type="NCBI Taxonomy" id="316067"/>
    <lineage>
        <taxon>Bacteria</taxon>
        <taxon>Pseudomonadati</taxon>
        <taxon>Thermodesulfobacteriota</taxon>
        <taxon>Desulfuromonadia</taxon>
        <taxon>Geobacterales</taxon>
        <taxon>Geobacteraceae</taxon>
        <taxon>Geotalea</taxon>
    </lineage>
</organism>
<gene>
    <name evidence="3" type="ordered locus">Geob_2970</name>
</gene>
<dbReference type="InterPro" id="IPR003806">
    <property type="entry name" value="ATP-grasp_PylC-type"/>
</dbReference>
<dbReference type="SUPFAM" id="SSF56059">
    <property type="entry name" value="Glutathione synthetase ATP-binding domain-like"/>
    <property type="match status" value="1"/>
</dbReference>
<accession>B9M2W7</accession>
<dbReference type="HOGENOM" id="CLU_034084_2_0_7"/>
<keyword evidence="1" id="KW-0547">Nucleotide-binding</keyword>
<keyword evidence="1" id="KW-0067">ATP-binding</keyword>
<dbReference type="OrthoDB" id="5372487at2"/>
<evidence type="ECO:0000313" key="4">
    <source>
        <dbReference type="Proteomes" id="UP000007721"/>
    </source>
</evidence>
<reference evidence="3 4" key="1">
    <citation type="submission" date="2009-01" db="EMBL/GenBank/DDBJ databases">
        <title>Complete sequence of Geobacter sp. FRC-32.</title>
        <authorList>
            <consortium name="US DOE Joint Genome Institute"/>
            <person name="Lucas S."/>
            <person name="Copeland A."/>
            <person name="Lapidus A."/>
            <person name="Glavina del Rio T."/>
            <person name="Dalin E."/>
            <person name="Tice H."/>
            <person name="Bruce D."/>
            <person name="Goodwin L."/>
            <person name="Pitluck S."/>
            <person name="Saunders E."/>
            <person name="Brettin T."/>
            <person name="Detter J.C."/>
            <person name="Han C."/>
            <person name="Larimer F."/>
            <person name="Land M."/>
            <person name="Hauser L."/>
            <person name="Kyrpides N."/>
            <person name="Ovchinnikova G."/>
            <person name="Kostka J."/>
            <person name="Richardson P."/>
        </authorList>
    </citation>
    <scope>NUCLEOTIDE SEQUENCE [LARGE SCALE GENOMIC DNA]</scope>
    <source>
        <strain evidence="4">DSM 22248 / JCM 15807 / FRC-32</strain>
    </source>
</reference>
<dbReference type="Proteomes" id="UP000007721">
    <property type="component" value="Chromosome"/>
</dbReference>
<keyword evidence="4" id="KW-1185">Reference proteome</keyword>
<dbReference type="Gene3D" id="3.30.1490.20">
    <property type="entry name" value="ATP-grasp fold, A domain"/>
    <property type="match status" value="1"/>
</dbReference>
<dbReference type="InterPro" id="IPR013815">
    <property type="entry name" value="ATP_grasp_subdomain_1"/>
</dbReference>
<dbReference type="Gene3D" id="3.30.470.20">
    <property type="entry name" value="ATP-grasp fold, B domain"/>
    <property type="match status" value="1"/>
</dbReference>
<dbReference type="Gene3D" id="3.40.50.20">
    <property type="match status" value="1"/>
</dbReference>
<sequence>MPVIVTNARNRMAYAITKSLGTKHIRVYTSDFVPRSMSFASKYSSGSFLYPSPFSQQSGFVQTLMEKVKLHCCNVLIPVGEETYLIAKHKQKFLQHTNVVVPDYDQILTAHNKDRWGALAAELGIRCPATFEIEDVRLGRADRLPFPVLIKPKQGGGGWGIVQVDSPQEMESLLSRDDHWGRPWERFFIQQKIDGQTHCVAMLFRQGEYRAKVGYRQLRSYPIKCGQATLRISVEHKGAEDSLQRLLEEMKWHGVCQADFIVEKCSGVPYLIDVNPRFWGSLAQSIACGVDFPYLVYKIAARGDVPSQASFSTGVVTRWIGGDLAAFMPSLREAENKLAFLREYFRPHRKASHYDDLSFSDPLPFMYWMADAFYRSLSKRGGRSRSHESLEGIWE</sequence>
<dbReference type="PROSITE" id="PS50975">
    <property type="entry name" value="ATP_GRASP"/>
    <property type="match status" value="1"/>
</dbReference>